<dbReference type="AlphaFoldDB" id="A0A1L9RKV6"/>
<dbReference type="GeneID" id="63746777"/>
<sequence length="138" mass="15020">MPCRRVRKTTDAQAHAPTDWMFVADAMASGLRARPACRSGSSAYTNPRVTSVEHKLQRLNDAFRGHLSLCPNNYPCHPTSSTPAPGGATRARETQATGLEEPQDEDASTNGMAMTFIEEQSSAFFGESSNINFTQLLL</sequence>
<name>A0A1L9RKV6_ASPWE</name>
<proteinExistence type="predicted"/>
<dbReference type="STRING" id="1073089.A0A1L9RKV6"/>
<accession>A0A1L9RKV6</accession>
<keyword evidence="3" id="KW-1185">Reference proteome</keyword>
<feature type="region of interest" description="Disordered" evidence="1">
    <location>
        <begin position="74"/>
        <end position="108"/>
    </location>
</feature>
<gene>
    <name evidence="2" type="ORF">ASPWEDRAFT_172372</name>
</gene>
<dbReference type="VEuPathDB" id="FungiDB:ASPWEDRAFT_172372"/>
<protein>
    <submittedName>
        <fullName evidence="2">Uncharacterized protein</fullName>
    </submittedName>
</protein>
<dbReference type="RefSeq" id="XP_040689245.1">
    <property type="nucleotide sequence ID" value="XM_040830929.1"/>
</dbReference>
<organism evidence="2 3">
    <name type="scientific">Aspergillus wentii DTO 134E9</name>
    <dbReference type="NCBI Taxonomy" id="1073089"/>
    <lineage>
        <taxon>Eukaryota</taxon>
        <taxon>Fungi</taxon>
        <taxon>Dikarya</taxon>
        <taxon>Ascomycota</taxon>
        <taxon>Pezizomycotina</taxon>
        <taxon>Eurotiomycetes</taxon>
        <taxon>Eurotiomycetidae</taxon>
        <taxon>Eurotiales</taxon>
        <taxon>Aspergillaceae</taxon>
        <taxon>Aspergillus</taxon>
        <taxon>Aspergillus subgen. Cremei</taxon>
    </lineage>
</organism>
<reference evidence="3" key="1">
    <citation type="journal article" date="2017" name="Genome Biol.">
        <title>Comparative genomics reveals high biological diversity and specific adaptations in the industrially and medically important fungal genus Aspergillus.</title>
        <authorList>
            <person name="de Vries R.P."/>
            <person name="Riley R."/>
            <person name="Wiebenga A."/>
            <person name="Aguilar-Osorio G."/>
            <person name="Amillis S."/>
            <person name="Uchima C.A."/>
            <person name="Anderluh G."/>
            <person name="Asadollahi M."/>
            <person name="Askin M."/>
            <person name="Barry K."/>
            <person name="Battaglia E."/>
            <person name="Bayram O."/>
            <person name="Benocci T."/>
            <person name="Braus-Stromeyer S.A."/>
            <person name="Caldana C."/>
            <person name="Canovas D."/>
            <person name="Cerqueira G.C."/>
            <person name="Chen F."/>
            <person name="Chen W."/>
            <person name="Choi C."/>
            <person name="Clum A."/>
            <person name="Dos Santos R.A."/>
            <person name="Damasio A.R."/>
            <person name="Diallinas G."/>
            <person name="Emri T."/>
            <person name="Fekete E."/>
            <person name="Flipphi M."/>
            <person name="Freyberg S."/>
            <person name="Gallo A."/>
            <person name="Gournas C."/>
            <person name="Habgood R."/>
            <person name="Hainaut M."/>
            <person name="Harispe M.L."/>
            <person name="Henrissat B."/>
            <person name="Hilden K.S."/>
            <person name="Hope R."/>
            <person name="Hossain A."/>
            <person name="Karabika E."/>
            <person name="Karaffa L."/>
            <person name="Karanyi Z."/>
            <person name="Krasevec N."/>
            <person name="Kuo A."/>
            <person name="Kusch H."/>
            <person name="LaButti K."/>
            <person name="Lagendijk E.L."/>
            <person name="Lapidus A."/>
            <person name="Levasseur A."/>
            <person name="Lindquist E."/>
            <person name="Lipzen A."/>
            <person name="Logrieco A.F."/>
            <person name="MacCabe A."/>
            <person name="Maekelae M.R."/>
            <person name="Malavazi I."/>
            <person name="Melin P."/>
            <person name="Meyer V."/>
            <person name="Mielnichuk N."/>
            <person name="Miskei M."/>
            <person name="Molnar A.P."/>
            <person name="Mule G."/>
            <person name="Ngan C.Y."/>
            <person name="Orejas M."/>
            <person name="Orosz E."/>
            <person name="Ouedraogo J.P."/>
            <person name="Overkamp K.M."/>
            <person name="Park H.-S."/>
            <person name="Perrone G."/>
            <person name="Piumi F."/>
            <person name="Punt P.J."/>
            <person name="Ram A.F."/>
            <person name="Ramon A."/>
            <person name="Rauscher S."/>
            <person name="Record E."/>
            <person name="Riano-Pachon D.M."/>
            <person name="Robert V."/>
            <person name="Roehrig J."/>
            <person name="Ruller R."/>
            <person name="Salamov A."/>
            <person name="Salih N.S."/>
            <person name="Samson R.A."/>
            <person name="Sandor E."/>
            <person name="Sanguinetti M."/>
            <person name="Schuetze T."/>
            <person name="Sepcic K."/>
            <person name="Shelest E."/>
            <person name="Sherlock G."/>
            <person name="Sophianopoulou V."/>
            <person name="Squina F.M."/>
            <person name="Sun H."/>
            <person name="Susca A."/>
            <person name="Todd R.B."/>
            <person name="Tsang A."/>
            <person name="Unkles S.E."/>
            <person name="van de Wiele N."/>
            <person name="van Rossen-Uffink D."/>
            <person name="Oliveira J.V."/>
            <person name="Vesth T.C."/>
            <person name="Visser J."/>
            <person name="Yu J.-H."/>
            <person name="Zhou M."/>
            <person name="Andersen M.R."/>
            <person name="Archer D.B."/>
            <person name="Baker S.E."/>
            <person name="Benoit I."/>
            <person name="Brakhage A.A."/>
            <person name="Braus G.H."/>
            <person name="Fischer R."/>
            <person name="Frisvad J.C."/>
            <person name="Goldman G.H."/>
            <person name="Houbraken J."/>
            <person name="Oakley B."/>
            <person name="Pocsi I."/>
            <person name="Scazzocchio C."/>
            <person name="Seiboth B."/>
            <person name="vanKuyk P.A."/>
            <person name="Wortman J."/>
            <person name="Dyer P.S."/>
            <person name="Grigoriev I.V."/>
        </authorList>
    </citation>
    <scope>NUCLEOTIDE SEQUENCE [LARGE SCALE GENOMIC DNA]</scope>
    <source>
        <strain evidence="3">DTO 134E9</strain>
    </source>
</reference>
<dbReference type="OrthoDB" id="3364175at2759"/>
<dbReference type="Proteomes" id="UP000184383">
    <property type="component" value="Unassembled WGS sequence"/>
</dbReference>
<dbReference type="EMBL" id="KV878212">
    <property type="protein sequence ID" value="OJJ35569.1"/>
    <property type="molecule type" value="Genomic_DNA"/>
</dbReference>
<evidence type="ECO:0000313" key="3">
    <source>
        <dbReference type="Proteomes" id="UP000184383"/>
    </source>
</evidence>
<evidence type="ECO:0000256" key="1">
    <source>
        <dbReference type="SAM" id="MobiDB-lite"/>
    </source>
</evidence>
<evidence type="ECO:0000313" key="2">
    <source>
        <dbReference type="EMBL" id="OJJ35569.1"/>
    </source>
</evidence>